<protein>
    <submittedName>
        <fullName evidence="3">Uncharacterized protein</fullName>
    </submittedName>
</protein>
<dbReference type="Proteomes" id="UP000595437">
    <property type="component" value="Chromosome 18"/>
</dbReference>
<feature type="region of interest" description="Disordered" evidence="1">
    <location>
        <begin position="1"/>
        <end position="31"/>
    </location>
</feature>
<feature type="compositionally biased region" description="Polar residues" evidence="1">
    <location>
        <begin position="7"/>
        <end position="16"/>
    </location>
</feature>
<feature type="transmembrane region" description="Helical" evidence="2">
    <location>
        <begin position="145"/>
        <end position="164"/>
    </location>
</feature>
<dbReference type="PANTHER" id="PTHR36694:SF4">
    <property type="entry name" value="LD42595P"/>
    <property type="match status" value="1"/>
</dbReference>
<sequence length="190" mass="21319">HCGLSLSVASHASTLRSTRHGGSRMPGRSSEHKALPWYKKPLLRNALYTNLQKGAWHVGFYSLILSLWTIFTSSFDIYCLEEAKPGTSHTGYSSSARIRICGQSPVRNLLITVSVFSLFGGIALCITSILLLNGLRKEYEVSFKPYLYVSGVFTIWKLLAWLFCAVVNDMIFAYHIIMFIAWLILTSLTC</sequence>
<feature type="transmembrane region" description="Helical" evidence="2">
    <location>
        <begin position="171"/>
        <end position="189"/>
    </location>
</feature>
<dbReference type="AlphaFoldDB" id="A0A7T8GNN6"/>
<keyword evidence="2" id="KW-0812">Transmembrane</keyword>
<evidence type="ECO:0000256" key="2">
    <source>
        <dbReference type="SAM" id="Phobius"/>
    </source>
</evidence>
<evidence type="ECO:0000313" key="4">
    <source>
        <dbReference type="Proteomes" id="UP000595437"/>
    </source>
</evidence>
<feature type="non-terminal residue" evidence="3">
    <location>
        <position position="1"/>
    </location>
</feature>
<feature type="transmembrane region" description="Helical" evidence="2">
    <location>
        <begin position="109"/>
        <end position="133"/>
    </location>
</feature>
<name>A0A7T8GNN6_CALRO</name>
<keyword evidence="2" id="KW-1133">Transmembrane helix</keyword>
<keyword evidence="2" id="KW-0472">Membrane</keyword>
<accession>A0A7T8GNN6</accession>
<dbReference type="GO" id="GO:0035159">
    <property type="term" value="P:regulation of tube length, open tracheal system"/>
    <property type="evidence" value="ECO:0007669"/>
    <property type="project" value="TreeGrafter"/>
</dbReference>
<dbReference type="PANTHER" id="PTHR36694">
    <property type="entry name" value="PASIFLORA 1, ISOFORM A-RELATED"/>
    <property type="match status" value="1"/>
</dbReference>
<reference evidence="4" key="1">
    <citation type="submission" date="2021-01" db="EMBL/GenBank/DDBJ databases">
        <title>Caligus Genome Assembly.</title>
        <authorList>
            <person name="Gallardo-Escarate C."/>
        </authorList>
    </citation>
    <scope>NUCLEOTIDE SEQUENCE [LARGE SCALE GENOMIC DNA]</scope>
</reference>
<dbReference type="EMBL" id="CP045907">
    <property type="protein sequence ID" value="QQP35098.1"/>
    <property type="molecule type" value="Genomic_DNA"/>
</dbReference>
<dbReference type="GO" id="GO:0019991">
    <property type="term" value="P:septate junction assembly"/>
    <property type="evidence" value="ECO:0007669"/>
    <property type="project" value="TreeGrafter"/>
</dbReference>
<dbReference type="OrthoDB" id="6351228at2759"/>
<organism evidence="3 4">
    <name type="scientific">Caligus rogercresseyi</name>
    <name type="common">Sea louse</name>
    <dbReference type="NCBI Taxonomy" id="217165"/>
    <lineage>
        <taxon>Eukaryota</taxon>
        <taxon>Metazoa</taxon>
        <taxon>Ecdysozoa</taxon>
        <taxon>Arthropoda</taxon>
        <taxon>Crustacea</taxon>
        <taxon>Multicrustacea</taxon>
        <taxon>Hexanauplia</taxon>
        <taxon>Copepoda</taxon>
        <taxon>Siphonostomatoida</taxon>
        <taxon>Caligidae</taxon>
        <taxon>Caligus</taxon>
    </lineage>
</organism>
<dbReference type="GO" id="GO:0005886">
    <property type="term" value="C:plasma membrane"/>
    <property type="evidence" value="ECO:0007669"/>
    <property type="project" value="TreeGrafter"/>
</dbReference>
<proteinExistence type="predicted"/>
<dbReference type="GO" id="GO:0060857">
    <property type="term" value="P:establishment of glial blood-brain barrier"/>
    <property type="evidence" value="ECO:0007669"/>
    <property type="project" value="TreeGrafter"/>
</dbReference>
<keyword evidence="4" id="KW-1185">Reference proteome</keyword>
<evidence type="ECO:0000256" key="1">
    <source>
        <dbReference type="SAM" id="MobiDB-lite"/>
    </source>
</evidence>
<gene>
    <name evidence="3" type="ORF">FKW44_023228</name>
</gene>
<evidence type="ECO:0000313" key="3">
    <source>
        <dbReference type="EMBL" id="QQP35098.1"/>
    </source>
</evidence>
<feature type="transmembrane region" description="Helical" evidence="2">
    <location>
        <begin position="58"/>
        <end position="80"/>
    </location>
</feature>